<name>A0A538TYJ2_UNCEI</name>
<dbReference type="Gene3D" id="3.40.50.11390">
    <property type="match status" value="1"/>
</dbReference>
<accession>A0A538TYJ2</accession>
<evidence type="ECO:0000313" key="4">
    <source>
        <dbReference type="Proteomes" id="UP000319771"/>
    </source>
</evidence>
<reference evidence="3 4" key="1">
    <citation type="journal article" date="2019" name="Nat. Microbiol.">
        <title>Mediterranean grassland soil C-N compound turnover is dependent on rainfall and depth, and is mediated by genomically divergent microorganisms.</title>
        <authorList>
            <person name="Diamond S."/>
            <person name="Andeer P.F."/>
            <person name="Li Z."/>
            <person name="Crits-Christoph A."/>
            <person name="Burstein D."/>
            <person name="Anantharaman K."/>
            <person name="Lane K.R."/>
            <person name="Thomas B.C."/>
            <person name="Pan C."/>
            <person name="Northen T.R."/>
            <person name="Banfield J.F."/>
        </authorList>
    </citation>
    <scope>NUCLEOTIDE SEQUENCE [LARGE SCALE GENOMIC DNA]</scope>
    <source>
        <strain evidence="3">WS_11</strain>
    </source>
</reference>
<feature type="signal peptide" evidence="2">
    <location>
        <begin position="1"/>
        <end position="28"/>
    </location>
</feature>
<dbReference type="InterPro" id="IPR024258">
    <property type="entry name" value="DUF3798"/>
</dbReference>
<organism evidence="3 4">
    <name type="scientific">Eiseniibacteriota bacterium</name>
    <dbReference type="NCBI Taxonomy" id="2212470"/>
    <lineage>
        <taxon>Bacteria</taxon>
        <taxon>Candidatus Eiseniibacteriota</taxon>
    </lineage>
</organism>
<feature type="region of interest" description="Disordered" evidence="1">
    <location>
        <begin position="293"/>
        <end position="312"/>
    </location>
</feature>
<comment type="caution">
    <text evidence="3">The sequence shown here is derived from an EMBL/GenBank/DDBJ whole genome shotgun (WGS) entry which is preliminary data.</text>
</comment>
<evidence type="ECO:0000256" key="1">
    <source>
        <dbReference type="SAM" id="MobiDB-lite"/>
    </source>
</evidence>
<dbReference type="PROSITE" id="PS51257">
    <property type="entry name" value="PROKAR_LIPOPROTEIN"/>
    <property type="match status" value="1"/>
</dbReference>
<proteinExistence type="predicted"/>
<keyword evidence="2" id="KW-0732">Signal</keyword>
<feature type="chain" id="PRO_5022166530" evidence="2">
    <location>
        <begin position="29"/>
        <end position="350"/>
    </location>
</feature>
<dbReference type="Gene3D" id="3.40.50.11400">
    <property type="match status" value="1"/>
</dbReference>
<dbReference type="Proteomes" id="UP000319771">
    <property type="component" value="Unassembled WGS sequence"/>
</dbReference>
<dbReference type="AlphaFoldDB" id="A0A538TYJ2"/>
<gene>
    <name evidence="3" type="ORF">E6K81_16400</name>
</gene>
<protein>
    <submittedName>
        <fullName evidence="3">DUF3798 domain-containing protein</fullName>
    </submittedName>
</protein>
<sequence length="350" mass="37438">MRAEESPIRPRSCLALVAAALLATGGCARPPRSNTPPAPAPEPPPFKIGVMTGTAAQGAEEFHAGAEIERRYPKRVMHVTFPDRFPAESVTVVAQLTGLASDPRVRVILVGQAVPGSVAAARAIRASRSDVLVGLVSPHEDPDSVTRACDLAIETDVVARAADIVAAARRMGARTLVHYSFARHMAQRPLARQRDAMRSACGKRDLRFVALAAPDPTESGGPAAARGFILADVPRQLDTLGATTAFYATDDAMQEPLIQAILAAGQGYLIEQARPSPTSGYPEALGLRIPDEKAESQRACAGTSAPGPPRPTRWRCARWPTCSWMRPTARRRWAIPPRCCGTWRPRPTGA</sequence>
<dbReference type="EMBL" id="VBPB01000379">
    <property type="protein sequence ID" value="TMQ68710.1"/>
    <property type="molecule type" value="Genomic_DNA"/>
</dbReference>
<dbReference type="Pfam" id="PF12683">
    <property type="entry name" value="DUF3798"/>
    <property type="match status" value="1"/>
</dbReference>
<evidence type="ECO:0000256" key="2">
    <source>
        <dbReference type="SAM" id="SignalP"/>
    </source>
</evidence>
<evidence type="ECO:0000313" key="3">
    <source>
        <dbReference type="EMBL" id="TMQ68710.1"/>
    </source>
</evidence>